<name>X1VF91_9ZZZZ</name>
<proteinExistence type="predicted"/>
<accession>X1VF91</accession>
<reference evidence="1" key="1">
    <citation type="journal article" date="2014" name="Front. Microbiol.">
        <title>High frequency of phylogenetically diverse reductive dehalogenase-homologous genes in deep subseafloor sedimentary metagenomes.</title>
        <authorList>
            <person name="Kawai M."/>
            <person name="Futagami T."/>
            <person name="Toyoda A."/>
            <person name="Takaki Y."/>
            <person name="Nishi S."/>
            <person name="Hori S."/>
            <person name="Arai W."/>
            <person name="Tsubouchi T."/>
            <person name="Morono Y."/>
            <person name="Uchiyama I."/>
            <person name="Ito T."/>
            <person name="Fujiyama A."/>
            <person name="Inagaki F."/>
            <person name="Takami H."/>
        </authorList>
    </citation>
    <scope>NUCLEOTIDE SEQUENCE</scope>
    <source>
        <strain evidence="1">Expedition CK06-06</strain>
    </source>
</reference>
<evidence type="ECO:0000313" key="1">
    <source>
        <dbReference type="EMBL" id="GAJ13001.1"/>
    </source>
</evidence>
<dbReference type="InterPro" id="IPR029063">
    <property type="entry name" value="SAM-dependent_MTases_sf"/>
</dbReference>
<dbReference type="Pfam" id="PF13489">
    <property type="entry name" value="Methyltransf_23"/>
    <property type="match status" value="1"/>
</dbReference>
<dbReference type="EMBL" id="BARW01035056">
    <property type="protein sequence ID" value="GAJ13001.1"/>
    <property type="molecule type" value="Genomic_DNA"/>
</dbReference>
<feature type="non-terminal residue" evidence="1">
    <location>
        <position position="1"/>
    </location>
</feature>
<dbReference type="CDD" id="cd02440">
    <property type="entry name" value="AdoMet_MTases"/>
    <property type="match status" value="1"/>
</dbReference>
<sequence length="194" mass="22684">YINRLVINYYNGKHPKHHLWKIHYKFIIDNIKPGEKVLDIGCGGSMSYNQQLAKNNNIIDAVDKNSILVQKCSNENKFENIKYYVLDISQELPSKKYDIIILSHVLEHINNPVVVLHNIKKITNKIIVRLPRYDNDWMKLVKKDLGMYYYNDLDHKQEFTQESAEELVRGAGWKIITSLNDVDIKILATLDNKS</sequence>
<dbReference type="Gene3D" id="3.40.50.150">
    <property type="entry name" value="Vaccinia Virus protein VP39"/>
    <property type="match status" value="1"/>
</dbReference>
<organism evidence="1">
    <name type="scientific">marine sediment metagenome</name>
    <dbReference type="NCBI Taxonomy" id="412755"/>
    <lineage>
        <taxon>unclassified sequences</taxon>
        <taxon>metagenomes</taxon>
        <taxon>ecological metagenomes</taxon>
    </lineage>
</organism>
<dbReference type="SUPFAM" id="SSF53335">
    <property type="entry name" value="S-adenosyl-L-methionine-dependent methyltransferases"/>
    <property type="match status" value="1"/>
</dbReference>
<evidence type="ECO:0008006" key="2">
    <source>
        <dbReference type="Google" id="ProtNLM"/>
    </source>
</evidence>
<protein>
    <recommendedName>
        <fullName evidence="2">Methyltransferase domain-containing protein</fullName>
    </recommendedName>
</protein>
<gene>
    <name evidence="1" type="ORF">S12H4_54773</name>
</gene>
<dbReference type="PANTHER" id="PTHR43861">
    <property type="entry name" value="TRANS-ACONITATE 2-METHYLTRANSFERASE-RELATED"/>
    <property type="match status" value="1"/>
</dbReference>
<dbReference type="AlphaFoldDB" id="X1VF91"/>
<comment type="caution">
    <text evidence="1">The sequence shown here is derived from an EMBL/GenBank/DDBJ whole genome shotgun (WGS) entry which is preliminary data.</text>
</comment>